<evidence type="ECO:0000256" key="1">
    <source>
        <dbReference type="ARBA" id="ARBA00004123"/>
    </source>
</evidence>
<feature type="domain" description="Pre-rRNA-processing protein RIX1 N-terminal" evidence="6">
    <location>
        <begin position="18"/>
        <end position="203"/>
    </location>
</feature>
<feature type="compositionally biased region" description="Basic and acidic residues" evidence="5">
    <location>
        <begin position="613"/>
        <end position="626"/>
    </location>
</feature>
<keyword evidence="4" id="KW-0539">Nucleus</keyword>
<dbReference type="InterPro" id="IPR016024">
    <property type="entry name" value="ARM-type_fold"/>
</dbReference>
<dbReference type="EMBL" id="CAJVPJ010000071">
    <property type="protein sequence ID" value="CAG8471771.1"/>
    <property type="molecule type" value="Genomic_DNA"/>
</dbReference>
<dbReference type="Pfam" id="PF08167">
    <property type="entry name" value="RIX1"/>
    <property type="match status" value="1"/>
</dbReference>
<evidence type="ECO:0000313" key="7">
    <source>
        <dbReference type="EMBL" id="CAG8471771.1"/>
    </source>
</evidence>
<protein>
    <recommendedName>
        <fullName evidence="3">Pre-rRNA-processing protein RIX1</fullName>
    </recommendedName>
</protein>
<comment type="caution">
    <text evidence="7">The sequence shown here is derived from an EMBL/GenBank/DDBJ whole genome shotgun (WGS) entry which is preliminary data.</text>
</comment>
<accession>A0A9N8VZG7</accession>
<dbReference type="PANTHER" id="PTHR34105">
    <property type="entry name" value="PROLINE-, GLUTAMIC ACID- AND LEUCINE-RICH PROTEIN 1"/>
    <property type="match status" value="1"/>
</dbReference>
<dbReference type="GO" id="GO:0005634">
    <property type="term" value="C:nucleus"/>
    <property type="evidence" value="ECO:0007669"/>
    <property type="project" value="UniProtKB-SubCell"/>
</dbReference>
<comment type="subcellular location">
    <subcellularLocation>
        <location evidence="1">Nucleus</location>
    </subcellularLocation>
</comment>
<sequence length="662" mass="74210">MLPTPSHVASNPSILYYLLSTYLSPTSTSLLSANLPFVLKSITLHQLLKQPSSHPYLHKWITRINSLTQSKIAEERFAGVCCMRLTIEQVDDVIGEWGVKWAGWLVGLLVRPESSTTLETVISTLSELFDKTIDKPQLQREITAQLIPKFNSCLINLSGNKKLLRVILKALTRSAYSFPTLFRPVFSHAQALCISLLDGTYYSSSQIPSFAAECFASVIMVGGRVGSAERWRETMERAIGCGNSILDRLLESVDEEKDEKRKAVLVFDMPTVDDDYVTGFPVLIRRFEAFCECIVSLLRIKASVPLKVPVNQIIDLITRVYSVNSNSILAENADKNEFTTIMAGIASLHFAINKLLSGLILWRQPFKIFEAAFPNFSKYFESIQTSWASQKLYVQSFQSLFTKIWDRFWEFNFFTPSVSNIVGYRGHPEGKGDCRQYVNKRKGKEKDNVSTSDSLVNPPVINSHFDVDIKHAALKVLKTFLIVSSHSLPATVRRTVDNVILSQILNLGGMVDKKSAGFDENIELALYDCLLSSVIAPSDIQANVMPMALKVFQNGLNSRINQVQAFCIQALSICDLVYHSRLPPLQHTSDISTSSFPPPRDNHQKQPVVETTYTKEPDDMVKRDLLNTDEELPDSTVERDLSDTDEELPDIVLSSDTGEDDG</sequence>
<keyword evidence="8" id="KW-1185">Reference proteome</keyword>
<evidence type="ECO:0000256" key="2">
    <source>
        <dbReference type="ARBA" id="ARBA00010511"/>
    </source>
</evidence>
<evidence type="ECO:0000256" key="5">
    <source>
        <dbReference type="SAM" id="MobiDB-lite"/>
    </source>
</evidence>
<reference evidence="7" key="1">
    <citation type="submission" date="2021-06" db="EMBL/GenBank/DDBJ databases">
        <authorList>
            <person name="Kallberg Y."/>
            <person name="Tangrot J."/>
            <person name="Rosling A."/>
        </authorList>
    </citation>
    <scope>NUCLEOTIDE SEQUENCE</scope>
    <source>
        <strain evidence="7">IA702</strain>
    </source>
</reference>
<proteinExistence type="inferred from homology"/>
<name>A0A9N8VZG7_9GLOM</name>
<dbReference type="OrthoDB" id="20900at2759"/>
<organism evidence="7 8">
    <name type="scientific">Paraglomus occultum</name>
    <dbReference type="NCBI Taxonomy" id="144539"/>
    <lineage>
        <taxon>Eukaryota</taxon>
        <taxon>Fungi</taxon>
        <taxon>Fungi incertae sedis</taxon>
        <taxon>Mucoromycota</taxon>
        <taxon>Glomeromycotina</taxon>
        <taxon>Glomeromycetes</taxon>
        <taxon>Paraglomerales</taxon>
        <taxon>Paraglomeraceae</taxon>
        <taxon>Paraglomus</taxon>
    </lineage>
</organism>
<evidence type="ECO:0000256" key="4">
    <source>
        <dbReference type="ARBA" id="ARBA00023242"/>
    </source>
</evidence>
<feature type="region of interest" description="Disordered" evidence="5">
    <location>
        <begin position="589"/>
        <end position="662"/>
    </location>
</feature>
<dbReference type="SUPFAM" id="SSF48371">
    <property type="entry name" value="ARM repeat"/>
    <property type="match status" value="1"/>
</dbReference>
<dbReference type="AlphaFoldDB" id="A0A9N8VZG7"/>
<evidence type="ECO:0000259" key="6">
    <source>
        <dbReference type="Pfam" id="PF08167"/>
    </source>
</evidence>
<comment type="similarity">
    <text evidence="2">Belongs to the RIX1/PELP1 family.</text>
</comment>
<dbReference type="InterPro" id="IPR012583">
    <property type="entry name" value="RIX1_N"/>
</dbReference>
<evidence type="ECO:0000313" key="8">
    <source>
        <dbReference type="Proteomes" id="UP000789572"/>
    </source>
</evidence>
<dbReference type="PANTHER" id="PTHR34105:SF1">
    <property type="entry name" value="PROLINE-, GLUTAMIC ACID- AND LEUCINE-RICH PROTEIN 1"/>
    <property type="match status" value="1"/>
</dbReference>
<gene>
    <name evidence="7" type="ORF">POCULU_LOCUS1080</name>
</gene>
<dbReference type="GO" id="GO:0006364">
    <property type="term" value="P:rRNA processing"/>
    <property type="evidence" value="ECO:0007669"/>
    <property type="project" value="TreeGrafter"/>
</dbReference>
<dbReference type="Proteomes" id="UP000789572">
    <property type="component" value="Unassembled WGS sequence"/>
</dbReference>
<evidence type="ECO:0000256" key="3">
    <source>
        <dbReference type="ARBA" id="ARBA00021502"/>
    </source>
</evidence>